<reference evidence="1 2" key="1">
    <citation type="submission" date="2018-05" db="EMBL/GenBank/DDBJ databases">
        <title>Genomic Encyclopedia of Type Strains, Phase III (KMG-III): the genomes of soil and plant-associated and newly described type strains.</title>
        <authorList>
            <person name="Whitman W."/>
        </authorList>
    </citation>
    <scope>NUCLEOTIDE SEQUENCE [LARGE SCALE GENOMIC DNA]</scope>
    <source>
        <strain evidence="1 2">CECT 5696</strain>
    </source>
</reference>
<evidence type="ECO:0000313" key="1">
    <source>
        <dbReference type="EMBL" id="PWW04731.1"/>
    </source>
</evidence>
<dbReference type="EMBL" id="QGTQ01000006">
    <property type="protein sequence ID" value="PWW04731.1"/>
    <property type="molecule type" value="Genomic_DNA"/>
</dbReference>
<dbReference type="Gene3D" id="3.40.30.10">
    <property type="entry name" value="Glutaredoxin"/>
    <property type="match status" value="1"/>
</dbReference>
<accession>A0A2V2YUA1</accession>
<dbReference type="OrthoDB" id="2738084at2"/>
<sequence length="150" mass="17495">MALEKLKSKFMEAYEGRKTQFVPFDENDRFPYEKLSLAHKLESNTIFYFISMTCATCMRLVPELRRFNGNNRFILVTDGDQEETADMREYFGFEFPIYSYLEDYDEHFNVPVTPFVYVVNADGQVVEYGNGEQLDQIAQVLNSEGDTNAE</sequence>
<keyword evidence="2" id="KW-1185">Reference proteome</keyword>
<dbReference type="SUPFAM" id="SSF52833">
    <property type="entry name" value="Thioredoxin-like"/>
    <property type="match status" value="1"/>
</dbReference>
<gene>
    <name evidence="1" type="ORF">DFQ01_10612</name>
</gene>
<proteinExistence type="predicted"/>
<evidence type="ECO:0008006" key="3">
    <source>
        <dbReference type="Google" id="ProtNLM"/>
    </source>
</evidence>
<dbReference type="RefSeq" id="WP_110043851.1">
    <property type="nucleotide sequence ID" value="NZ_CP054612.1"/>
</dbReference>
<protein>
    <recommendedName>
        <fullName evidence="3">Thioredoxin domain-containing protein</fullName>
    </recommendedName>
</protein>
<dbReference type="InterPro" id="IPR036249">
    <property type="entry name" value="Thioredoxin-like_sf"/>
</dbReference>
<evidence type="ECO:0000313" key="2">
    <source>
        <dbReference type="Proteomes" id="UP000246635"/>
    </source>
</evidence>
<comment type="caution">
    <text evidence="1">The sequence shown here is derived from an EMBL/GenBank/DDBJ whole genome shotgun (WGS) entry which is preliminary data.</text>
</comment>
<dbReference type="AlphaFoldDB" id="A0A2V2YUA1"/>
<organism evidence="1 2">
    <name type="scientific">Paenibacillus cellulosilyticus</name>
    <dbReference type="NCBI Taxonomy" id="375489"/>
    <lineage>
        <taxon>Bacteria</taxon>
        <taxon>Bacillati</taxon>
        <taxon>Bacillota</taxon>
        <taxon>Bacilli</taxon>
        <taxon>Bacillales</taxon>
        <taxon>Paenibacillaceae</taxon>
        <taxon>Paenibacillus</taxon>
    </lineage>
</organism>
<dbReference type="Proteomes" id="UP000246635">
    <property type="component" value="Unassembled WGS sequence"/>
</dbReference>
<name>A0A2V2YUA1_9BACL</name>